<reference evidence="5" key="1">
    <citation type="submission" date="2017-02" db="EMBL/GenBank/DDBJ databases">
        <title>Comparative genomics and description of representatives of a novel lineage of planctomycetes thriving in anoxic sediments.</title>
        <authorList>
            <person name="Spring S."/>
            <person name="Bunk B."/>
            <person name="Sproer C."/>
            <person name="Klenk H.-P."/>
        </authorList>
    </citation>
    <scope>NUCLEOTIDE SEQUENCE [LARGE SCALE GENOMIC DNA]</scope>
    <source>
        <strain evidence="5">L21-RPul-D3</strain>
    </source>
</reference>
<dbReference type="AlphaFoldDB" id="A0A1Q2HPG9"/>
<dbReference type="Pfam" id="PF08305">
    <property type="entry name" value="NPCBM"/>
    <property type="match status" value="1"/>
</dbReference>
<keyword evidence="2" id="KW-0472">Membrane</keyword>
<evidence type="ECO:0000259" key="3">
    <source>
        <dbReference type="Pfam" id="PF08305"/>
    </source>
</evidence>
<evidence type="ECO:0000256" key="2">
    <source>
        <dbReference type="SAM" id="Phobius"/>
    </source>
</evidence>
<keyword evidence="5" id="KW-1185">Reference proteome</keyword>
<dbReference type="RefSeq" id="WP_077539903.1">
    <property type="nucleotide sequence ID" value="NZ_CP019633.1"/>
</dbReference>
<dbReference type="OrthoDB" id="258532at2"/>
<feature type="region of interest" description="Disordered" evidence="1">
    <location>
        <begin position="87"/>
        <end position="109"/>
    </location>
</feature>
<evidence type="ECO:0000313" key="5">
    <source>
        <dbReference type="Proteomes" id="UP000188273"/>
    </source>
</evidence>
<dbReference type="Gene3D" id="2.60.120.1060">
    <property type="entry name" value="NPCBM/NEW2 domain"/>
    <property type="match status" value="1"/>
</dbReference>
<dbReference type="EMBL" id="CP019633">
    <property type="protein sequence ID" value="AQQ09318.1"/>
    <property type="molecule type" value="Genomic_DNA"/>
</dbReference>
<name>A0A1Q2HPG9_9BACT</name>
<dbReference type="Proteomes" id="UP000188273">
    <property type="component" value="Chromosome"/>
</dbReference>
<dbReference type="KEGG" id="pbu:L21SP3_01121"/>
<dbReference type="GO" id="GO:0016989">
    <property type="term" value="F:sigma factor antagonist activity"/>
    <property type="evidence" value="ECO:0007669"/>
    <property type="project" value="TreeGrafter"/>
</dbReference>
<dbReference type="InterPro" id="IPR038637">
    <property type="entry name" value="NPCBM_sf"/>
</dbReference>
<dbReference type="PANTHER" id="PTHR30273:SF2">
    <property type="entry name" value="PROTEIN FECR"/>
    <property type="match status" value="1"/>
</dbReference>
<dbReference type="Gene3D" id="2.60.120.1440">
    <property type="match status" value="1"/>
</dbReference>
<dbReference type="InterPro" id="IPR012373">
    <property type="entry name" value="Ferrdict_sens_TM"/>
</dbReference>
<accession>A0A1Q2HPG9</accession>
<dbReference type="InterPro" id="IPR008979">
    <property type="entry name" value="Galactose-bd-like_sf"/>
</dbReference>
<evidence type="ECO:0000313" key="4">
    <source>
        <dbReference type="EMBL" id="AQQ09318.1"/>
    </source>
</evidence>
<dbReference type="SUPFAM" id="SSF49785">
    <property type="entry name" value="Galactose-binding domain-like"/>
    <property type="match status" value="1"/>
</dbReference>
<proteinExistence type="predicted"/>
<feature type="transmembrane region" description="Helical" evidence="2">
    <location>
        <begin position="121"/>
        <end position="141"/>
    </location>
</feature>
<protein>
    <submittedName>
        <fullName evidence="4">FecR protein</fullName>
    </submittedName>
</protein>
<sequence>MTSKHNNINLYALILANLDGSASENMQQELADILESDGHARVVYVDFVNLYSRFRARGVSELIDGENGILNIPEQMFEELLEEERNAPSLGKKDRHKHPPSKSCGNHTENQNVKRFPKYKLYLLAGCVAALIAIIAVPFFWQSKFELAPVGRVSDALDARTNAGKLISSGESVLISRESTILEDGCLEMMFANGAIITIEAPAKYQIVSEDRIDLDYGMLYATVPQSAIGFAVKSGNTNIVDLGTEFGVQSMLNGDTELHVLEGRTTVAALRGFDRVSMDVTENTAINVSDSDGKVSLIDIKPSAFIRYISEKNGIMWRGEGFIDLADITGGGAGFGTGKTGSGYLPDTGKYETSYEGVSKLRKGRKGYSKVGDNPFIDGVFVPTGKSAVISSEGHKFSWESETNSIFFSIIANGPSISQRPKYRGKYKVKPYGPHLACYPLKLGDVKYGTEAHPAVYMHTNSGITFDLEQMREHVDFAPLDKFEARIGVPENTLERTDVNLSWYLLFDGEVKYSRVNTTALDAPADVSLPVGDARFITFMITDADGEQAYDWCLMGEPRITLKTSK</sequence>
<dbReference type="PANTHER" id="PTHR30273">
    <property type="entry name" value="PERIPLASMIC SIGNAL SENSOR AND SIGMA FACTOR ACTIVATOR FECR-RELATED"/>
    <property type="match status" value="1"/>
</dbReference>
<feature type="domain" description="Glycosyl hydrolase family 98 putative carbohydrate-binding module" evidence="3">
    <location>
        <begin position="457"/>
        <end position="561"/>
    </location>
</feature>
<dbReference type="InterPro" id="IPR013222">
    <property type="entry name" value="Glyco_hyd_98_carb-bd"/>
</dbReference>
<gene>
    <name evidence="4" type="ORF">L21SP3_01121</name>
</gene>
<keyword evidence="2" id="KW-1133">Transmembrane helix</keyword>
<evidence type="ECO:0000256" key="1">
    <source>
        <dbReference type="SAM" id="MobiDB-lite"/>
    </source>
</evidence>
<keyword evidence="2" id="KW-0812">Transmembrane</keyword>
<organism evidence="4 5">
    <name type="scientific">Sedimentisphaera cyanobacteriorum</name>
    <dbReference type="NCBI Taxonomy" id="1940790"/>
    <lineage>
        <taxon>Bacteria</taxon>
        <taxon>Pseudomonadati</taxon>
        <taxon>Planctomycetota</taxon>
        <taxon>Phycisphaerae</taxon>
        <taxon>Sedimentisphaerales</taxon>
        <taxon>Sedimentisphaeraceae</taxon>
        <taxon>Sedimentisphaera</taxon>
    </lineage>
</organism>
<dbReference type="STRING" id="1940790.L21SP3_01121"/>